<evidence type="ECO:0000313" key="1">
    <source>
        <dbReference type="EMBL" id="KEH25899.1"/>
    </source>
</evidence>
<dbReference type="HOGENOM" id="CLU_848284_0_0_1"/>
<protein>
    <submittedName>
        <fullName evidence="1">DUF4283 domain protein</fullName>
    </submittedName>
</protein>
<proteinExistence type="predicted"/>
<dbReference type="AlphaFoldDB" id="A0A072U838"/>
<organism evidence="1 3">
    <name type="scientific">Medicago truncatula</name>
    <name type="common">Barrel medic</name>
    <name type="synonym">Medicago tribuloides</name>
    <dbReference type="NCBI Taxonomy" id="3880"/>
    <lineage>
        <taxon>Eukaryota</taxon>
        <taxon>Viridiplantae</taxon>
        <taxon>Streptophyta</taxon>
        <taxon>Embryophyta</taxon>
        <taxon>Tracheophyta</taxon>
        <taxon>Spermatophyta</taxon>
        <taxon>Magnoliopsida</taxon>
        <taxon>eudicotyledons</taxon>
        <taxon>Gunneridae</taxon>
        <taxon>Pentapetalae</taxon>
        <taxon>rosids</taxon>
        <taxon>fabids</taxon>
        <taxon>Fabales</taxon>
        <taxon>Fabaceae</taxon>
        <taxon>Papilionoideae</taxon>
        <taxon>50 kb inversion clade</taxon>
        <taxon>NPAAA clade</taxon>
        <taxon>Hologalegina</taxon>
        <taxon>IRL clade</taxon>
        <taxon>Trifolieae</taxon>
        <taxon>Medicago</taxon>
    </lineage>
</organism>
<accession>A0A072U838</accession>
<reference evidence="1 3" key="2">
    <citation type="journal article" date="2014" name="BMC Genomics">
        <title>An improved genome release (version Mt4.0) for the model legume Medicago truncatula.</title>
        <authorList>
            <person name="Tang H."/>
            <person name="Krishnakumar V."/>
            <person name="Bidwell S."/>
            <person name="Rosen B."/>
            <person name="Chan A."/>
            <person name="Zhou S."/>
            <person name="Gentzbittel L."/>
            <person name="Childs K.L."/>
            <person name="Yandell M."/>
            <person name="Gundlach H."/>
            <person name="Mayer K.F."/>
            <person name="Schwartz D.C."/>
            <person name="Town C.D."/>
        </authorList>
    </citation>
    <scope>GENOME REANNOTATION</scope>
    <source>
        <strain evidence="1">A17</strain>
        <strain evidence="2 3">cv. Jemalong A17</strain>
    </source>
</reference>
<name>A0A072U838_MEDTR</name>
<keyword evidence="3" id="KW-1185">Reference proteome</keyword>
<dbReference type="EMBL" id="CM001222">
    <property type="protein sequence ID" value="KEH25899.1"/>
    <property type="molecule type" value="Genomic_DNA"/>
</dbReference>
<evidence type="ECO:0000313" key="2">
    <source>
        <dbReference type="EnsemblPlants" id="KEH25899"/>
    </source>
</evidence>
<sequence length="328" mass="37772">MATRNNTIPGYIKLICGSGQSFVSRVWVCFHYLPLEYWQPRISFEIVGAIGTPIIIDQHTLNQSFGHYARVLVDINTTGFLPDSLWIERENFTFDIEIEYEKHPYFCFTSNSIGHSSDQWNEDPANKIDLEKVVIKNDTIKKTKQVFVPKRNVAQVQDLERLCTDVLNLEKEILPSIYVETSVVQPIQMLVHTTDLAKIEGDDQRINKYPDMLIVGQWSDAVTDLDYTQDSPSWCGLPSFRMTVSDEVLNPNIAHDMEILRQHVQKGIDVGDIVPLYTDEEKRAAAVNYLKHRFASMEFTEVVSKATKKKRQKDFQVHNTRSKGRFPD</sequence>
<dbReference type="Proteomes" id="UP000002051">
    <property type="component" value="Chromosome 6"/>
</dbReference>
<reference evidence="2" key="3">
    <citation type="submission" date="2015-04" db="UniProtKB">
        <authorList>
            <consortium name="EnsemblPlants"/>
        </authorList>
    </citation>
    <scope>IDENTIFICATION</scope>
    <source>
        <strain evidence="2">cv. Jemalong A17</strain>
    </source>
</reference>
<dbReference type="PANTHER" id="PTHR31286:SF60">
    <property type="entry name" value="PROTEIN, PUTATIVE-RELATED"/>
    <property type="match status" value="1"/>
</dbReference>
<gene>
    <name evidence="1" type="ordered locus">MTR_6g037380</name>
</gene>
<dbReference type="PANTHER" id="PTHR31286">
    <property type="entry name" value="GLYCINE-RICH CELL WALL STRUCTURAL PROTEIN 1.8-LIKE"/>
    <property type="match status" value="1"/>
</dbReference>
<evidence type="ECO:0000313" key="3">
    <source>
        <dbReference type="Proteomes" id="UP000002051"/>
    </source>
</evidence>
<dbReference type="EnsemblPlants" id="KEH25899">
    <property type="protein sequence ID" value="KEH25899"/>
    <property type="gene ID" value="MTR_6g037380"/>
</dbReference>
<reference evidence="1 3" key="1">
    <citation type="journal article" date="2011" name="Nature">
        <title>The Medicago genome provides insight into the evolution of rhizobial symbioses.</title>
        <authorList>
            <person name="Young N.D."/>
            <person name="Debelle F."/>
            <person name="Oldroyd G.E."/>
            <person name="Geurts R."/>
            <person name="Cannon S.B."/>
            <person name="Udvardi M.K."/>
            <person name="Benedito V.A."/>
            <person name="Mayer K.F."/>
            <person name="Gouzy J."/>
            <person name="Schoof H."/>
            <person name="Van de Peer Y."/>
            <person name="Proost S."/>
            <person name="Cook D.R."/>
            <person name="Meyers B.C."/>
            <person name="Spannagl M."/>
            <person name="Cheung F."/>
            <person name="De Mita S."/>
            <person name="Krishnakumar V."/>
            <person name="Gundlach H."/>
            <person name="Zhou S."/>
            <person name="Mudge J."/>
            <person name="Bharti A.K."/>
            <person name="Murray J.D."/>
            <person name="Naoumkina M.A."/>
            <person name="Rosen B."/>
            <person name="Silverstein K.A."/>
            <person name="Tang H."/>
            <person name="Rombauts S."/>
            <person name="Zhao P.X."/>
            <person name="Zhou P."/>
            <person name="Barbe V."/>
            <person name="Bardou P."/>
            <person name="Bechner M."/>
            <person name="Bellec A."/>
            <person name="Berger A."/>
            <person name="Berges H."/>
            <person name="Bidwell S."/>
            <person name="Bisseling T."/>
            <person name="Choisne N."/>
            <person name="Couloux A."/>
            <person name="Denny R."/>
            <person name="Deshpande S."/>
            <person name="Dai X."/>
            <person name="Doyle J.J."/>
            <person name="Dudez A.M."/>
            <person name="Farmer A.D."/>
            <person name="Fouteau S."/>
            <person name="Franken C."/>
            <person name="Gibelin C."/>
            <person name="Gish J."/>
            <person name="Goldstein S."/>
            <person name="Gonzalez A.J."/>
            <person name="Green P.J."/>
            <person name="Hallab A."/>
            <person name="Hartog M."/>
            <person name="Hua A."/>
            <person name="Humphray S.J."/>
            <person name="Jeong D.H."/>
            <person name="Jing Y."/>
            <person name="Jocker A."/>
            <person name="Kenton S.M."/>
            <person name="Kim D.J."/>
            <person name="Klee K."/>
            <person name="Lai H."/>
            <person name="Lang C."/>
            <person name="Lin S."/>
            <person name="Macmil S.L."/>
            <person name="Magdelenat G."/>
            <person name="Matthews L."/>
            <person name="McCorrison J."/>
            <person name="Monaghan E.L."/>
            <person name="Mun J.H."/>
            <person name="Najar F.Z."/>
            <person name="Nicholson C."/>
            <person name="Noirot C."/>
            <person name="O'Bleness M."/>
            <person name="Paule C.R."/>
            <person name="Poulain J."/>
            <person name="Prion F."/>
            <person name="Qin B."/>
            <person name="Qu C."/>
            <person name="Retzel E.F."/>
            <person name="Riddle C."/>
            <person name="Sallet E."/>
            <person name="Samain S."/>
            <person name="Samson N."/>
            <person name="Sanders I."/>
            <person name="Saurat O."/>
            <person name="Scarpelli C."/>
            <person name="Schiex T."/>
            <person name="Segurens B."/>
            <person name="Severin A.J."/>
            <person name="Sherrier D.J."/>
            <person name="Shi R."/>
            <person name="Sims S."/>
            <person name="Singer S.R."/>
            <person name="Sinharoy S."/>
            <person name="Sterck L."/>
            <person name="Viollet A."/>
            <person name="Wang B.B."/>
            <person name="Wang K."/>
            <person name="Wang M."/>
            <person name="Wang X."/>
            <person name="Warfsmann J."/>
            <person name="Weissenbach J."/>
            <person name="White D.D."/>
            <person name="White J.D."/>
            <person name="Wiley G.B."/>
            <person name="Wincker P."/>
            <person name="Xing Y."/>
            <person name="Yang L."/>
            <person name="Yao Z."/>
            <person name="Ying F."/>
            <person name="Zhai J."/>
            <person name="Zhou L."/>
            <person name="Zuber A."/>
            <person name="Denarie J."/>
            <person name="Dixon R.A."/>
            <person name="May G.D."/>
            <person name="Schwartz D.C."/>
            <person name="Rogers J."/>
            <person name="Quetier F."/>
            <person name="Town C.D."/>
            <person name="Roe B.A."/>
        </authorList>
    </citation>
    <scope>NUCLEOTIDE SEQUENCE [LARGE SCALE GENOMIC DNA]</scope>
    <source>
        <strain evidence="1">A17</strain>
        <strain evidence="2 3">cv. Jemalong A17</strain>
    </source>
</reference>
<dbReference type="InterPro" id="IPR040256">
    <property type="entry name" value="At4g02000-like"/>
</dbReference>